<dbReference type="InterPro" id="IPR010854">
    <property type="entry name" value="YdgH/BhsA/McbA-like_dom"/>
</dbReference>
<organism evidence="4 5">
    <name type="scientific">Martelella alba</name>
    <dbReference type="NCBI Taxonomy" id="2590451"/>
    <lineage>
        <taxon>Bacteria</taxon>
        <taxon>Pseudomonadati</taxon>
        <taxon>Pseudomonadota</taxon>
        <taxon>Alphaproteobacteria</taxon>
        <taxon>Hyphomicrobiales</taxon>
        <taxon>Aurantimonadaceae</taxon>
        <taxon>Martelella</taxon>
    </lineage>
</organism>
<name>A0ABY2SIX4_9HYPH</name>
<accession>A0ABY2SIX4</accession>
<evidence type="ECO:0000259" key="3">
    <source>
        <dbReference type="Pfam" id="PF07338"/>
    </source>
</evidence>
<dbReference type="RefSeq" id="WP_136990947.1">
    <property type="nucleotide sequence ID" value="NZ_SZPQ01000020.1"/>
</dbReference>
<sequence length="85" mass="8881">MTNLTKSIVVLALSGLSFASFAAREIYSRPAEQRAIGLVSASTTGSLTDLQNRLAAKADAAHASSYRIIAAGGHNTLRGSAELYQ</sequence>
<protein>
    <submittedName>
        <fullName evidence="4">DUF1471 domain-containing protein</fullName>
    </submittedName>
</protein>
<gene>
    <name evidence="4" type="ORF">FCN80_14840</name>
</gene>
<dbReference type="Pfam" id="PF07338">
    <property type="entry name" value="YdgH_BhsA-like"/>
    <property type="match status" value="1"/>
</dbReference>
<dbReference type="InterPro" id="IPR036275">
    <property type="entry name" value="YdgH-like_sf"/>
</dbReference>
<evidence type="ECO:0000313" key="5">
    <source>
        <dbReference type="Proteomes" id="UP000305202"/>
    </source>
</evidence>
<keyword evidence="5" id="KW-1185">Reference proteome</keyword>
<evidence type="ECO:0000256" key="2">
    <source>
        <dbReference type="SAM" id="SignalP"/>
    </source>
</evidence>
<dbReference type="EMBL" id="SZPQ01000020">
    <property type="protein sequence ID" value="TKI05384.1"/>
    <property type="molecule type" value="Genomic_DNA"/>
</dbReference>
<comment type="caution">
    <text evidence="4">The sequence shown here is derived from an EMBL/GenBank/DDBJ whole genome shotgun (WGS) entry which is preliminary data.</text>
</comment>
<feature type="chain" id="PRO_5045070500" evidence="2">
    <location>
        <begin position="23"/>
        <end position="85"/>
    </location>
</feature>
<proteinExistence type="predicted"/>
<dbReference type="Gene3D" id="3.30.1660.10">
    <property type="entry name" value="Flavin-binding protein dodecin"/>
    <property type="match status" value="1"/>
</dbReference>
<reference evidence="4 5" key="1">
    <citation type="submission" date="2019-04" db="EMBL/GenBank/DDBJ databases">
        <authorList>
            <person name="Li M."/>
            <person name="Gao C."/>
        </authorList>
    </citation>
    <scope>NUCLEOTIDE SEQUENCE [LARGE SCALE GENOMIC DNA]</scope>
    <source>
        <strain evidence="4 5">BGMRC 2031</strain>
    </source>
</reference>
<keyword evidence="1 2" id="KW-0732">Signal</keyword>
<evidence type="ECO:0000313" key="4">
    <source>
        <dbReference type="EMBL" id="TKI05384.1"/>
    </source>
</evidence>
<dbReference type="InterPro" id="IPR025543">
    <property type="entry name" value="Dodecin-like"/>
</dbReference>
<dbReference type="SUPFAM" id="SSF159871">
    <property type="entry name" value="YdgH-like"/>
    <property type="match status" value="1"/>
</dbReference>
<evidence type="ECO:0000256" key="1">
    <source>
        <dbReference type="ARBA" id="ARBA00022729"/>
    </source>
</evidence>
<feature type="domain" description="YdgH/BhsA/McbA-like" evidence="3">
    <location>
        <begin position="35"/>
        <end position="85"/>
    </location>
</feature>
<feature type="signal peptide" evidence="2">
    <location>
        <begin position="1"/>
        <end position="22"/>
    </location>
</feature>
<dbReference type="NCBIfam" id="NF047859">
    <property type="entry name" value="StressCuResBhsA"/>
    <property type="match status" value="1"/>
</dbReference>
<dbReference type="Proteomes" id="UP000305202">
    <property type="component" value="Unassembled WGS sequence"/>
</dbReference>